<dbReference type="InterPro" id="IPR008271">
    <property type="entry name" value="Ser/Thr_kinase_AS"/>
</dbReference>
<dbReference type="SUPFAM" id="SSF48371">
    <property type="entry name" value="ARM repeat"/>
    <property type="match status" value="1"/>
</dbReference>
<accession>A0ABY7E4Y8</accession>
<sequence>MMVVGSCISRLRPLLPSQWSRCSSNKVRGLVFREAVAADMASVLALRCEVYRGLDYLPDYFHFFINDKNRRCVLGEINGKPVVFGVMLILDGGRSMLGQAGRVHEKYERRGLFGAMSGLLNAIAHASGCQVRVAMVEATLNKYARSEKFRKTHVEITSKLHYAGVVNHVVRDAIEHIVSSCQNSLRNITLVDTDHLLECFIKDEIVNTYLFPNKRMLVDYIPYQAIEQNVHFLRGMNTQYFSSVRIINGEVRGLLSAGSNFACSRPPESYTIDIFGTDYTDLESHIVFHLSRALELTKCEFCLQIFVEKGYISQELCNILLKLDLPKCKSVIMADNYHVLELIGEGSFGKVYKGRKKYTGQIVAIKFIPKVGKPEKELRNLRREIDIMRHLHHDNIIEMSDSFETDKEVAVVTDYAEGELFQILEDDGNLPEEQVQHIAAQLVSALYYLHSHRILHRDMKPQNILLGKGGIVKLCDFGFARAMSFNTLVLTSIKGTPLYMSPELVEEKPYDHTADLWALGCILYELFTGTPPFYTNSIFQLVSLIIKDPVKWPKNMSPMFKDFLQGVLTKNPKQRLAWPELLHHPFVTDLVKVRDEDVNLPSPFTQPLTASMIRMKDAQAKEKAHPKGTSKILAKARKKAMEEEEKKGVRTQNGTVDVPAVAPTKTQTGAESREAWGPKLKPDEGGVLHEKNGPIPTHAEREHTKDWENTGLSKISSEENTDPTPRADRISKDYEKEYPSIEIEGRRTIRKSTEKREENLPTKNIENVKLDGEEEVDSDDEWQGLIDVTDADGEPEYALKLLTDRKFLGRLNGRVETSGAQVLDGMLEGAARLRTVLRVITNLVTLKCEVELIVEAIRAVNLPIMPLKLLADIMDKAKVKQQPWCQQILVDLVIALNAYFASEISWTEHVDKQIAGEFLEAMGRFMSLIPKLMYQQVDEDLRLREQSILCAIYTCEAMERDKLGLADQYFTLLSTKHTAALDALMTATLPDVAVLQKLTELAEGNEDLAVERHESLTQLALSCLSTMLNIPLEMDAGANGRRKIAHYLGDKMASKGNEKLTDDFLLLLRHPPQCSNMLKVVYACCQVSTTFCSYISNQQQHMESLLGVLMGKVELADMEVNSVIEMLIHILSTIVIQLQTMPPTLTDTATLMAAAALLFSQMVYCGVSVEVQPEEMLQACLAVFTDLQQSDAPVAQLYIETGIWGTLWHRVAQALQVVNPDTDMPIHDIETDAEAQRGFRDPDWSLVSPQGLMAVLQMSVTVFTKETQQCIPNLAVADSIIMLTLIHLLRREFLHSLSNSVEGPQLTVDLILEVTQICCFPFAVDASDDLLAEIQVCLHSHGLMPKLMFACQKYLREEQLETPVGLVTRLVLSNNIFVQQFCDSVKDLKYIPFLVSSVCPSSPVSVVCDTVSLLNHLVRTSSQHIALVKTVLHSNKGDQDKLTSLIRHQASSVKSRTCSLLGNLMKHNAQMYTFLKQRDKLCEGLLACLKDEDQNVRKGASYAVGNAAFHSDSLYVKLKPAVPQLVELLKDPVSKTRINAACMGPGALILLFSQKLNSFHVDITLISKKHMYLTDILLADIALSV</sequence>
<evidence type="ECO:0000256" key="3">
    <source>
        <dbReference type="ARBA" id="ARBA00022679"/>
    </source>
</evidence>
<dbReference type="Pfam" id="PF00069">
    <property type="entry name" value="Pkinase"/>
    <property type="match status" value="1"/>
</dbReference>
<dbReference type="Gene3D" id="1.25.10.10">
    <property type="entry name" value="Leucine-rich Repeat Variant"/>
    <property type="match status" value="1"/>
</dbReference>
<dbReference type="InterPro" id="IPR056483">
    <property type="entry name" value="Hisat_C"/>
</dbReference>
<keyword evidence="3" id="KW-0808">Transferase</keyword>
<dbReference type="EMBL" id="CP111015">
    <property type="protein sequence ID" value="WAR04026.1"/>
    <property type="molecule type" value="Genomic_DNA"/>
</dbReference>
<proteinExistence type="predicted"/>
<dbReference type="Pfam" id="PF24066">
    <property type="entry name" value="Hisat_C"/>
    <property type="match status" value="1"/>
</dbReference>
<comment type="catalytic activity">
    <reaction evidence="7">
        <text>L-threonyl-[protein] + ATP = O-phospho-L-threonyl-[protein] + ADP + H(+)</text>
        <dbReference type="Rhea" id="RHEA:46608"/>
        <dbReference type="Rhea" id="RHEA-COMP:11060"/>
        <dbReference type="Rhea" id="RHEA-COMP:11605"/>
        <dbReference type="ChEBI" id="CHEBI:15378"/>
        <dbReference type="ChEBI" id="CHEBI:30013"/>
        <dbReference type="ChEBI" id="CHEBI:30616"/>
        <dbReference type="ChEBI" id="CHEBI:61977"/>
        <dbReference type="ChEBI" id="CHEBI:456216"/>
        <dbReference type="EC" id="2.7.11.1"/>
    </reaction>
</comment>
<evidence type="ECO:0000256" key="8">
    <source>
        <dbReference type="ARBA" id="ARBA00048679"/>
    </source>
</evidence>
<evidence type="ECO:0000256" key="6">
    <source>
        <dbReference type="ARBA" id="ARBA00022840"/>
    </source>
</evidence>
<dbReference type="PANTHER" id="PTHR22983">
    <property type="entry name" value="PROTEIN KINASE RELATED"/>
    <property type="match status" value="1"/>
</dbReference>
<evidence type="ECO:0000256" key="1">
    <source>
        <dbReference type="ARBA" id="ARBA00012513"/>
    </source>
</evidence>
<keyword evidence="4 9" id="KW-0547">Nucleotide-binding</keyword>
<evidence type="ECO:0000259" key="11">
    <source>
        <dbReference type="SMART" id="SM00220"/>
    </source>
</evidence>
<gene>
    <name evidence="12" type="ORF">MAR_010584</name>
</gene>
<evidence type="ECO:0000256" key="5">
    <source>
        <dbReference type="ARBA" id="ARBA00022777"/>
    </source>
</evidence>
<name>A0ABY7E4Y8_MYAAR</name>
<evidence type="ECO:0000256" key="2">
    <source>
        <dbReference type="ARBA" id="ARBA00022527"/>
    </source>
</evidence>
<keyword evidence="2" id="KW-0723">Serine/threonine-protein kinase</keyword>
<keyword evidence="13" id="KW-1185">Reference proteome</keyword>
<reference evidence="12" key="1">
    <citation type="submission" date="2022-11" db="EMBL/GenBank/DDBJ databases">
        <title>Centuries of genome instability and evolution in soft-shell clam transmissible cancer (bioRxiv).</title>
        <authorList>
            <person name="Hart S.F.M."/>
            <person name="Yonemitsu M.A."/>
            <person name="Giersch R.M."/>
            <person name="Beal B.F."/>
            <person name="Arriagada G."/>
            <person name="Davis B.W."/>
            <person name="Ostrander E.A."/>
            <person name="Goff S.P."/>
            <person name="Metzger M.J."/>
        </authorList>
    </citation>
    <scope>NUCLEOTIDE SEQUENCE</scope>
    <source>
        <strain evidence="12">MELC-2E11</strain>
        <tissue evidence="12">Siphon/mantle</tissue>
    </source>
</reference>
<dbReference type="PROSITE" id="PS00108">
    <property type="entry name" value="PROTEIN_KINASE_ST"/>
    <property type="match status" value="1"/>
</dbReference>
<comment type="catalytic activity">
    <reaction evidence="8">
        <text>L-seryl-[protein] + ATP = O-phospho-L-seryl-[protein] + ADP + H(+)</text>
        <dbReference type="Rhea" id="RHEA:17989"/>
        <dbReference type="Rhea" id="RHEA-COMP:9863"/>
        <dbReference type="Rhea" id="RHEA-COMP:11604"/>
        <dbReference type="ChEBI" id="CHEBI:15378"/>
        <dbReference type="ChEBI" id="CHEBI:29999"/>
        <dbReference type="ChEBI" id="CHEBI:30616"/>
        <dbReference type="ChEBI" id="CHEBI:83421"/>
        <dbReference type="ChEBI" id="CHEBI:456216"/>
        <dbReference type="EC" id="2.7.11.1"/>
    </reaction>
</comment>
<evidence type="ECO:0000313" key="13">
    <source>
        <dbReference type="Proteomes" id="UP001164746"/>
    </source>
</evidence>
<dbReference type="InterPro" id="IPR011009">
    <property type="entry name" value="Kinase-like_dom_sf"/>
</dbReference>
<feature type="compositionally biased region" description="Basic and acidic residues" evidence="10">
    <location>
        <begin position="671"/>
        <end position="708"/>
    </location>
</feature>
<protein>
    <recommendedName>
        <fullName evidence="1">non-specific serine/threonine protein kinase</fullName>
        <ecNumber evidence="1">2.7.11.1</ecNumber>
    </recommendedName>
</protein>
<feature type="region of interest" description="Disordered" evidence="10">
    <location>
        <begin position="661"/>
        <end position="728"/>
    </location>
</feature>
<dbReference type="InterPro" id="IPR016181">
    <property type="entry name" value="Acyl_CoA_acyltransferase"/>
</dbReference>
<dbReference type="EC" id="2.7.11.1" evidence="1"/>
<keyword evidence="5" id="KW-0418">Kinase</keyword>
<feature type="binding site" evidence="9">
    <location>
        <position position="366"/>
    </location>
    <ligand>
        <name>ATP</name>
        <dbReference type="ChEBI" id="CHEBI:30616"/>
    </ligand>
</feature>
<dbReference type="PANTHER" id="PTHR22983:SF6">
    <property type="entry name" value="SERINE_THREONINE-PROTEIN KINASE 36"/>
    <property type="match status" value="1"/>
</dbReference>
<dbReference type="PROSITE" id="PS00107">
    <property type="entry name" value="PROTEIN_KINASE_ATP"/>
    <property type="match status" value="1"/>
</dbReference>
<feature type="domain" description="Protein kinase" evidence="11">
    <location>
        <begin position="337"/>
        <end position="587"/>
    </location>
</feature>
<dbReference type="CDD" id="cd14002">
    <property type="entry name" value="STKc_STK36"/>
    <property type="match status" value="1"/>
</dbReference>
<dbReference type="InterPro" id="IPR011989">
    <property type="entry name" value="ARM-like"/>
</dbReference>
<keyword evidence="6 9" id="KW-0067">ATP-binding</keyword>
<evidence type="ECO:0000256" key="4">
    <source>
        <dbReference type="ARBA" id="ARBA00022741"/>
    </source>
</evidence>
<organism evidence="12 13">
    <name type="scientific">Mya arenaria</name>
    <name type="common">Soft-shell clam</name>
    <dbReference type="NCBI Taxonomy" id="6604"/>
    <lineage>
        <taxon>Eukaryota</taxon>
        <taxon>Metazoa</taxon>
        <taxon>Spiralia</taxon>
        <taxon>Lophotrochozoa</taxon>
        <taxon>Mollusca</taxon>
        <taxon>Bivalvia</taxon>
        <taxon>Autobranchia</taxon>
        <taxon>Heteroconchia</taxon>
        <taxon>Euheterodonta</taxon>
        <taxon>Imparidentia</taxon>
        <taxon>Neoheterodontei</taxon>
        <taxon>Myida</taxon>
        <taxon>Myoidea</taxon>
        <taxon>Myidae</taxon>
        <taxon>Mya</taxon>
    </lineage>
</organism>
<evidence type="ECO:0000256" key="9">
    <source>
        <dbReference type="PROSITE-ProRule" id="PRU10141"/>
    </source>
</evidence>
<dbReference type="SUPFAM" id="SSF55729">
    <property type="entry name" value="Acyl-CoA N-acyltransferases (Nat)"/>
    <property type="match status" value="1"/>
</dbReference>
<evidence type="ECO:0000256" key="10">
    <source>
        <dbReference type="SAM" id="MobiDB-lite"/>
    </source>
</evidence>
<evidence type="ECO:0000313" key="12">
    <source>
        <dbReference type="EMBL" id="WAR04026.1"/>
    </source>
</evidence>
<dbReference type="InterPro" id="IPR016024">
    <property type="entry name" value="ARM-type_fold"/>
</dbReference>
<evidence type="ECO:0000256" key="7">
    <source>
        <dbReference type="ARBA" id="ARBA00047899"/>
    </source>
</evidence>
<dbReference type="SMART" id="SM00220">
    <property type="entry name" value="S_TKc"/>
    <property type="match status" value="1"/>
</dbReference>
<dbReference type="SUPFAM" id="SSF56112">
    <property type="entry name" value="Protein kinase-like (PK-like)"/>
    <property type="match status" value="1"/>
</dbReference>
<dbReference type="InterPro" id="IPR000719">
    <property type="entry name" value="Prot_kinase_dom"/>
</dbReference>
<dbReference type="Proteomes" id="UP001164746">
    <property type="component" value="Chromosome 4"/>
</dbReference>
<dbReference type="Gene3D" id="1.10.510.10">
    <property type="entry name" value="Transferase(Phosphotransferase) domain 1"/>
    <property type="match status" value="1"/>
</dbReference>
<dbReference type="InterPro" id="IPR017441">
    <property type="entry name" value="Protein_kinase_ATP_BS"/>
</dbReference>